<dbReference type="Pfam" id="PF25973">
    <property type="entry name" value="BSH_CzcB"/>
    <property type="match status" value="1"/>
</dbReference>
<keyword evidence="8" id="KW-1185">Reference proteome</keyword>
<dbReference type="Proteomes" id="UP000254230">
    <property type="component" value="Unassembled WGS sequence"/>
</dbReference>
<evidence type="ECO:0000313" key="9">
    <source>
        <dbReference type="Proteomes" id="UP000254230"/>
    </source>
</evidence>
<evidence type="ECO:0000313" key="7">
    <source>
        <dbReference type="EMBL" id="STY16921.1"/>
    </source>
</evidence>
<dbReference type="EMBL" id="UGOW01000001">
    <property type="protein sequence ID" value="STY16921.1"/>
    <property type="molecule type" value="Genomic_DNA"/>
</dbReference>
<evidence type="ECO:0000313" key="8">
    <source>
        <dbReference type="Proteomes" id="UP000054639"/>
    </source>
</evidence>
<dbReference type="InterPro" id="IPR058647">
    <property type="entry name" value="BSH_CzcB-like"/>
</dbReference>
<evidence type="ECO:0000259" key="4">
    <source>
        <dbReference type="Pfam" id="PF25973"/>
    </source>
</evidence>
<feature type="chain" id="PRO_5016953569" evidence="2">
    <location>
        <begin position="21"/>
        <end position="405"/>
    </location>
</feature>
<evidence type="ECO:0000259" key="5">
    <source>
        <dbReference type="Pfam" id="PF25975"/>
    </source>
</evidence>
<dbReference type="STRING" id="45072.Lqua_0248"/>
<reference evidence="7 9" key="2">
    <citation type="submission" date="2018-06" db="EMBL/GenBank/DDBJ databases">
        <authorList>
            <consortium name="Pathogen Informatics"/>
            <person name="Doyle S."/>
        </authorList>
    </citation>
    <scope>NUCLEOTIDE SEQUENCE [LARGE SCALE GENOMIC DNA]</scope>
    <source>
        <strain evidence="7 9">NCTC12376</strain>
    </source>
</reference>
<dbReference type="GO" id="GO:0046914">
    <property type="term" value="F:transition metal ion binding"/>
    <property type="evidence" value="ECO:0007669"/>
    <property type="project" value="TreeGrafter"/>
</dbReference>
<dbReference type="GO" id="GO:0060003">
    <property type="term" value="P:copper ion export"/>
    <property type="evidence" value="ECO:0007669"/>
    <property type="project" value="TreeGrafter"/>
</dbReference>
<evidence type="ECO:0000313" key="6">
    <source>
        <dbReference type="EMBL" id="KTD54741.1"/>
    </source>
</evidence>
<feature type="domain" description="CzcB N-terminal" evidence="3">
    <location>
        <begin position="37"/>
        <end position="128"/>
    </location>
</feature>
<gene>
    <name evidence="7" type="primary">helB_1</name>
    <name evidence="6" type="ORF">Lqua_0248</name>
    <name evidence="7" type="ORF">NCTC12376_00714</name>
</gene>
<dbReference type="PANTHER" id="PTHR30097:SF4">
    <property type="entry name" value="SLR6042 PROTEIN"/>
    <property type="match status" value="1"/>
</dbReference>
<reference evidence="6 8" key="1">
    <citation type="submission" date="2015-11" db="EMBL/GenBank/DDBJ databases">
        <title>Genomic analysis of 38 Legionella species identifies large and diverse effector repertoires.</title>
        <authorList>
            <person name="Burstein D."/>
            <person name="Amaro F."/>
            <person name="Zusman T."/>
            <person name="Lifshitz Z."/>
            <person name="Cohen O."/>
            <person name="Gilbert J.A."/>
            <person name="Pupko T."/>
            <person name="Shuman H.A."/>
            <person name="Segal G."/>
        </authorList>
    </citation>
    <scope>NUCLEOTIDE SEQUENCE [LARGE SCALE GENOMIC DNA]</scope>
    <source>
        <strain evidence="6 8">ATCC 49507</strain>
    </source>
</reference>
<dbReference type="Pfam" id="PF25975">
    <property type="entry name" value="CzcB_C"/>
    <property type="match status" value="1"/>
</dbReference>
<dbReference type="Gene3D" id="2.40.50.100">
    <property type="match status" value="1"/>
</dbReference>
<dbReference type="Gene3D" id="2.40.30.170">
    <property type="match status" value="1"/>
</dbReference>
<dbReference type="InterPro" id="IPR058649">
    <property type="entry name" value="CzcB_C"/>
</dbReference>
<dbReference type="GO" id="GO:0030288">
    <property type="term" value="C:outer membrane-bounded periplasmic space"/>
    <property type="evidence" value="ECO:0007669"/>
    <property type="project" value="TreeGrafter"/>
</dbReference>
<dbReference type="Pfam" id="PF25971">
    <property type="entry name" value="CzcB_N"/>
    <property type="match status" value="1"/>
</dbReference>
<protein>
    <submittedName>
        <fullName evidence="7">HelB protein</fullName>
    </submittedName>
</protein>
<evidence type="ECO:0000256" key="1">
    <source>
        <dbReference type="ARBA" id="ARBA00022448"/>
    </source>
</evidence>
<evidence type="ECO:0000259" key="3">
    <source>
        <dbReference type="Pfam" id="PF25971"/>
    </source>
</evidence>
<dbReference type="SUPFAM" id="SSF111369">
    <property type="entry name" value="HlyD-like secretion proteins"/>
    <property type="match status" value="1"/>
</dbReference>
<dbReference type="AlphaFoldDB" id="A0A378KTI3"/>
<name>A0A378KTI3_9GAMM</name>
<feature type="domain" description="CzcB-like C-terminal circularly permuted SH3-like" evidence="5">
    <location>
        <begin position="333"/>
        <end position="393"/>
    </location>
</feature>
<proteinExistence type="predicted"/>
<dbReference type="GO" id="GO:0015679">
    <property type="term" value="P:plasma membrane copper ion transport"/>
    <property type="evidence" value="ECO:0007669"/>
    <property type="project" value="TreeGrafter"/>
</dbReference>
<feature type="signal peptide" evidence="2">
    <location>
        <begin position="1"/>
        <end position="20"/>
    </location>
</feature>
<dbReference type="EMBL" id="LNYR01000002">
    <property type="protein sequence ID" value="KTD54741.1"/>
    <property type="molecule type" value="Genomic_DNA"/>
</dbReference>
<sequence>MQWIKSAILLLTLVFSPSWADEAGLQTQDSVKGQHGGRLLEHDQLALELTLFEQGMSPHFRAYIYQNGVLVSPDQSQLEVQLKRFNHGFETVSFKPIDDFLQSEQIIREPHSFDVMVVLNYQGKKYSWHYSNYEGRIKIVPALLNAAKIKIAQAASVTIEKQLKVVGKIMPNRDTMAPVYPRYSGLIKLLTKNLGDEVTKGELLVTIESNESLQNYSIPAPISGTVVQKYATTGELAKGDKPIYEIANLANVWADLTLYRKDAPLVRQGMSVIVTGDEGKPQSRSIINYISPLGIEDSQTILARAILPNAGRIWLPGMYVNAVITIEKKTVPVAVPHTALQRMQDKDVVFVQQGDFFEATPVILGEEDAQWVEIKSGLEPGEYYVSDNSFFLKAEIGKEGAIHDH</sequence>
<accession>A0A378KTI3</accession>
<dbReference type="Gene3D" id="2.40.420.20">
    <property type="match status" value="1"/>
</dbReference>
<keyword evidence="1" id="KW-0813">Transport</keyword>
<dbReference type="InterPro" id="IPR058646">
    <property type="entry name" value="CzcB_N"/>
</dbReference>
<feature type="domain" description="CzcB-like barrel-sandwich hybrid" evidence="4">
    <location>
        <begin position="176"/>
        <end position="248"/>
    </location>
</feature>
<evidence type="ECO:0000256" key="2">
    <source>
        <dbReference type="SAM" id="SignalP"/>
    </source>
</evidence>
<organism evidence="7 9">
    <name type="scientific">Legionella quateirensis</name>
    <dbReference type="NCBI Taxonomy" id="45072"/>
    <lineage>
        <taxon>Bacteria</taxon>
        <taxon>Pseudomonadati</taxon>
        <taxon>Pseudomonadota</taxon>
        <taxon>Gammaproteobacteria</taxon>
        <taxon>Legionellales</taxon>
        <taxon>Legionellaceae</taxon>
        <taxon>Legionella</taxon>
    </lineage>
</organism>
<dbReference type="OrthoDB" id="9768185at2"/>
<dbReference type="InterPro" id="IPR051909">
    <property type="entry name" value="MFP_Cation_Efflux"/>
</dbReference>
<dbReference type="PANTHER" id="PTHR30097">
    <property type="entry name" value="CATION EFFLUX SYSTEM PROTEIN CUSB"/>
    <property type="match status" value="1"/>
</dbReference>
<keyword evidence="2" id="KW-0732">Signal</keyword>
<dbReference type="Proteomes" id="UP000054639">
    <property type="component" value="Unassembled WGS sequence"/>
</dbReference>